<evidence type="ECO:0000313" key="1">
    <source>
        <dbReference type="EMBL" id="KKN19140.1"/>
    </source>
</evidence>
<sequence>EVAVPFYLPTGNIMSSPSTSGKYVLGGGILVLITDASVEQTGLVAGRTYEAVAFDGGALVKYVVGSCCVNAEKLLVHIGYLLPAL</sequence>
<protein>
    <submittedName>
        <fullName evidence="1">Uncharacterized protein</fullName>
    </submittedName>
</protein>
<comment type="caution">
    <text evidence="1">The sequence shown here is derived from an EMBL/GenBank/DDBJ whole genome shotgun (WGS) entry which is preliminary data.</text>
</comment>
<organism evidence="1">
    <name type="scientific">marine sediment metagenome</name>
    <dbReference type="NCBI Taxonomy" id="412755"/>
    <lineage>
        <taxon>unclassified sequences</taxon>
        <taxon>metagenomes</taxon>
        <taxon>ecological metagenomes</taxon>
    </lineage>
</organism>
<accession>A0A0F9NI05</accession>
<reference evidence="1" key="1">
    <citation type="journal article" date="2015" name="Nature">
        <title>Complex archaea that bridge the gap between prokaryotes and eukaryotes.</title>
        <authorList>
            <person name="Spang A."/>
            <person name="Saw J.H."/>
            <person name="Jorgensen S.L."/>
            <person name="Zaremba-Niedzwiedzka K."/>
            <person name="Martijn J."/>
            <person name="Lind A.E."/>
            <person name="van Eijk R."/>
            <person name="Schleper C."/>
            <person name="Guy L."/>
            <person name="Ettema T.J."/>
        </authorList>
    </citation>
    <scope>NUCLEOTIDE SEQUENCE</scope>
</reference>
<name>A0A0F9NI05_9ZZZZ</name>
<dbReference type="AlphaFoldDB" id="A0A0F9NI05"/>
<proteinExistence type="predicted"/>
<gene>
    <name evidence="1" type="ORF">LCGC14_0948630</name>
</gene>
<feature type="non-terminal residue" evidence="1">
    <location>
        <position position="1"/>
    </location>
</feature>
<dbReference type="EMBL" id="LAZR01003363">
    <property type="protein sequence ID" value="KKN19140.1"/>
    <property type="molecule type" value="Genomic_DNA"/>
</dbReference>